<feature type="transmembrane region" description="Helical" evidence="9">
    <location>
        <begin position="505"/>
        <end position="528"/>
    </location>
</feature>
<feature type="transmembrane region" description="Helical" evidence="9">
    <location>
        <begin position="171"/>
        <end position="190"/>
    </location>
</feature>
<gene>
    <name evidence="10" type="ORF">JOE61_001743</name>
</gene>
<comment type="similarity">
    <text evidence="2">Belongs to the BCCT transporter (TC 2.A.15) family.</text>
</comment>
<comment type="subcellular location">
    <subcellularLocation>
        <location evidence="1">Cell membrane</location>
        <topology evidence="1">Multi-pass membrane protein</topology>
    </subcellularLocation>
</comment>
<accession>A0ABS2M9S3</accession>
<feature type="compositionally biased region" description="Basic and acidic residues" evidence="8">
    <location>
        <begin position="9"/>
        <end position="26"/>
    </location>
</feature>
<keyword evidence="7 9" id="KW-0472">Membrane</keyword>
<dbReference type="Proteomes" id="UP000732378">
    <property type="component" value="Unassembled WGS sequence"/>
</dbReference>
<dbReference type="PANTHER" id="PTHR30047">
    <property type="entry name" value="HIGH-AFFINITY CHOLINE TRANSPORT PROTEIN-RELATED"/>
    <property type="match status" value="1"/>
</dbReference>
<evidence type="ECO:0000313" key="11">
    <source>
        <dbReference type="Proteomes" id="UP000732378"/>
    </source>
</evidence>
<dbReference type="EMBL" id="JAFBBZ010000001">
    <property type="protein sequence ID" value="MBM7507929.1"/>
    <property type="molecule type" value="Genomic_DNA"/>
</dbReference>
<feature type="transmembrane region" description="Helical" evidence="9">
    <location>
        <begin position="39"/>
        <end position="57"/>
    </location>
</feature>
<dbReference type="PANTHER" id="PTHR30047:SF7">
    <property type="entry name" value="HIGH-AFFINITY CHOLINE TRANSPORT PROTEIN"/>
    <property type="match status" value="1"/>
</dbReference>
<evidence type="ECO:0000256" key="6">
    <source>
        <dbReference type="ARBA" id="ARBA00022989"/>
    </source>
</evidence>
<comment type="caution">
    <text evidence="10">The sequence shown here is derived from an EMBL/GenBank/DDBJ whole genome shotgun (WGS) entry which is preliminary data.</text>
</comment>
<proteinExistence type="inferred from homology"/>
<keyword evidence="6 9" id="KW-1133">Transmembrane helix</keyword>
<feature type="transmembrane region" description="Helical" evidence="9">
    <location>
        <begin position="77"/>
        <end position="96"/>
    </location>
</feature>
<feature type="transmembrane region" description="Helical" evidence="9">
    <location>
        <begin position="117"/>
        <end position="137"/>
    </location>
</feature>
<feature type="transmembrane region" description="Helical" evidence="9">
    <location>
        <begin position="379"/>
        <end position="403"/>
    </location>
</feature>
<name>A0ABS2M9S3_9ACTN</name>
<dbReference type="NCBIfam" id="TIGR00842">
    <property type="entry name" value="bcct"/>
    <property type="match status" value="1"/>
</dbReference>
<organism evidence="10 11">
    <name type="scientific">Nocardioides salarius</name>
    <dbReference type="NCBI Taxonomy" id="374513"/>
    <lineage>
        <taxon>Bacteria</taxon>
        <taxon>Bacillati</taxon>
        <taxon>Actinomycetota</taxon>
        <taxon>Actinomycetes</taxon>
        <taxon>Propionibacteriales</taxon>
        <taxon>Nocardioidaceae</taxon>
        <taxon>Nocardioides</taxon>
    </lineage>
</organism>
<evidence type="ECO:0000256" key="3">
    <source>
        <dbReference type="ARBA" id="ARBA00022448"/>
    </source>
</evidence>
<feature type="transmembrane region" description="Helical" evidence="9">
    <location>
        <begin position="211"/>
        <end position="239"/>
    </location>
</feature>
<dbReference type="RefSeq" id="WP_227491949.1">
    <property type="nucleotide sequence ID" value="NZ_JACDTV010000010.1"/>
</dbReference>
<dbReference type="InterPro" id="IPR000060">
    <property type="entry name" value="BCCT_transptr"/>
</dbReference>
<feature type="transmembrane region" description="Helical" evidence="9">
    <location>
        <begin position="259"/>
        <end position="279"/>
    </location>
</feature>
<evidence type="ECO:0000256" key="4">
    <source>
        <dbReference type="ARBA" id="ARBA00022475"/>
    </source>
</evidence>
<feature type="transmembrane region" description="Helical" evidence="9">
    <location>
        <begin position="423"/>
        <end position="450"/>
    </location>
</feature>
<evidence type="ECO:0000313" key="10">
    <source>
        <dbReference type="EMBL" id="MBM7507929.1"/>
    </source>
</evidence>
<keyword evidence="3" id="KW-0813">Transport</keyword>
<protein>
    <submittedName>
        <fullName evidence="10">Choline/glycine/proline betaine transport protein</fullName>
    </submittedName>
</protein>
<evidence type="ECO:0000256" key="2">
    <source>
        <dbReference type="ARBA" id="ARBA00005658"/>
    </source>
</evidence>
<feature type="transmembrane region" description="Helical" evidence="9">
    <location>
        <begin position="477"/>
        <end position="499"/>
    </location>
</feature>
<dbReference type="Pfam" id="PF02028">
    <property type="entry name" value="BCCT"/>
    <property type="match status" value="1"/>
</dbReference>
<feature type="region of interest" description="Disordered" evidence="8">
    <location>
        <begin position="1"/>
        <end position="26"/>
    </location>
</feature>
<evidence type="ECO:0000256" key="5">
    <source>
        <dbReference type="ARBA" id="ARBA00022692"/>
    </source>
</evidence>
<feature type="transmembrane region" description="Helical" evidence="9">
    <location>
        <begin position="291"/>
        <end position="312"/>
    </location>
</feature>
<evidence type="ECO:0000256" key="7">
    <source>
        <dbReference type="ARBA" id="ARBA00023136"/>
    </source>
</evidence>
<evidence type="ECO:0000256" key="1">
    <source>
        <dbReference type="ARBA" id="ARBA00004651"/>
    </source>
</evidence>
<keyword evidence="5 9" id="KW-0812">Transmembrane</keyword>
<evidence type="ECO:0000256" key="8">
    <source>
        <dbReference type="SAM" id="MobiDB-lite"/>
    </source>
</evidence>
<keyword evidence="11" id="KW-1185">Reference proteome</keyword>
<reference evidence="10 11" key="1">
    <citation type="submission" date="2021-01" db="EMBL/GenBank/DDBJ databases">
        <title>Sequencing the genomes of 1000 actinobacteria strains.</title>
        <authorList>
            <person name="Klenk H.-P."/>
        </authorList>
    </citation>
    <scope>NUCLEOTIDE SEQUENCE [LARGE SCALE GENOMIC DNA]</scope>
    <source>
        <strain evidence="10 11">DSM 18239</strain>
    </source>
</reference>
<feature type="transmembrane region" description="Helical" evidence="9">
    <location>
        <begin position="350"/>
        <end position="367"/>
    </location>
</feature>
<keyword evidence="4" id="KW-1003">Cell membrane</keyword>
<evidence type="ECO:0000256" key="9">
    <source>
        <dbReference type="SAM" id="Phobius"/>
    </source>
</evidence>
<sequence length="574" mass="61173">MTSSPPTDRPAHPDEPASDAPDRAEGAARRRFPMAAPRVFIPAAVILVVFSAAAAIFPTGMGDLLQKANNTVVIDLGWWYVLVVTSFVAFSLWMALSPMGSIVLGKDDEDPEFGLKSWFAMLFAAGMGIGLVFWGVAEPLNHVATPPPGTDVAGGPDQVARTAMDTTFLHWGLHAWAIYVVVGLAIAYAVHRKGRPISIRWALEPLLGKRILGFWGDVVDVVAIVGTLFGVATSLGFGVKQVGAGLSFLGVVDEASTPLLVLLIAVITGIALVSVVTGVDKGIRYLSNINMGVAAGLLAAVLLLGPTVFLLSDFVTQIGSYLQNFLKLSFDVRPFQGEAGQSWLSGWTTYYWGWWMSWAPFVGVFIARISRGRTVREFVLGVLLVPTMVTFLWFSVLGGTAIWTEMFGGGGLIGEEGVSTDLALFQMLDTLPLGTLLSVVAIFLIVVFFVTSSDSGSFVVDMLAEGGDPNPPVWSRAFWAGMEGVVAAVLLMAGAGGLAALQTSAILVAAPFSIIMVLLMIATAKALLAENRVIQRKKRKWLATQIADEVTEGLQDSGTIPVVEDSSTSTTHRR</sequence>